<dbReference type="EMBL" id="KK113668">
    <property type="protein sequence ID" value="KFM60744.1"/>
    <property type="molecule type" value="Genomic_DNA"/>
</dbReference>
<gene>
    <name evidence="5" type="ORF">X975_17884</name>
</gene>
<protein>
    <submittedName>
        <fullName evidence="5">Putative glycerol kinase 5</fullName>
    </submittedName>
</protein>
<evidence type="ECO:0000256" key="3">
    <source>
        <dbReference type="ARBA" id="ARBA00022777"/>
    </source>
</evidence>
<keyword evidence="3 5" id="KW-0418">Kinase</keyword>
<proteinExistence type="inferred from homology"/>
<reference evidence="5 6" key="1">
    <citation type="submission" date="2013-11" db="EMBL/GenBank/DDBJ databases">
        <title>Genome sequencing of Stegodyphus mimosarum.</title>
        <authorList>
            <person name="Bechsgaard J."/>
        </authorList>
    </citation>
    <scope>NUCLEOTIDE SEQUENCE [LARGE SCALE GENOMIC DNA]</scope>
</reference>
<dbReference type="Gene3D" id="3.30.420.40">
    <property type="match status" value="2"/>
</dbReference>
<comment type="similarity">
    <text evidence="1">Belongs to the FGGY kinase family.</text>
</comment>
<dbReference type="AlphaFoldDB" id="A0A087T6K5"/>
<dbReference type="Proteomes" id="UP000054359">
    <property type="component" value="Unassembled WGS sequence"/>
</dbReference>
<dbReference type="OrthoDB" id="6278781at2759"/>
<dbReference type="InterPro" id="IPR043129">
    <property type="entry name" value="ATPase_NBD"/>
</dbReference>
<sequence>MLLSKQPSKRHIIFSVDIGTTNIRCFAYDNFANVLGKADEMVPVLNVGGDEHEIDPILLWNAFQRVVKKCLESCHLNAEDVSCLGISSQRGTFLTWDRETSVPFHNFITWKDKRAESNCNSWNSSFSMKMFRLGAFLLYMVTRKKKFQVASVFKLTSSMVLMRLSWVLENISEIREKLLQHNVLFGTLDTWLIWKLTQGKVHATDGSNASVTGFFDPFQMQWADWILKIFNIPADILPEVKNTCDHFGDTSSEIFGAPIPIYAVVGDQQASMFGACCFEKYNINCTMGTGSFLNMNTGCTPSAAYNGVYPLVGWTIFSRTTYVAECGVHDSGTIISWAQNLGLFEEPHESSIIAQSVTG</sequence>
<dbReference type="GO" id="GO:0046167">
    <property type="term" value="P:glycerol-3-phosphate biosynthetic process"/>
    <property type="evidence" value="ECO:0007669"/>
    <property type="project" value="TreeGrafter"/>
</dbReference>
<dbReference type="GO" id="GO:0016301">
    <property type="term" value="F:kinase activity"/>
    <property type="evidence" value="ECO:0007669"/>
    <property type="project" value="UniProtKB-KW"/>
</dbReference>
<dbReference type="InterPro" id="IPR018484">
    <property type="entry name" value="FGGY_N"/>
</dbReference>
<evidence type="ECO:0000256" key="1">
    <source>
        <dbReference type="ARBA" id="ARBA00009156"/>
    </source>
</evidence>
<dbReference type="STRING" id="407821.A0A087T6K5"/>
<dbReference type="GO" id="GO:0006071">
    <property type="term" value="P:glycerol metabolic process"/>
    <property type="evidence" value="ECO:0007669"/>
    <property type="project" value="TreeGrafter"/>
</dbReference>
<feature type="domain" description="Carbohydrate kinase FGGY N-terminal" evidence="4">
    <location>
        <begin position="13"/>
        <end position="274"/>
    </location>
</feature>
<dbReference type="GO" id="GO:0006641">
    <property type="term" value="P:triglyceride metabolic process"/>
    <property type="evidence" value="ECO:0007669"/>
    <property type="project" value="TreeGrafter"/>
</dbReference>
<feature type="non-terminal residue" evidence="5">
    <location>
        <position position="359"/>
    </location>
</feature>
<evidence type="ECO:0000256" key="2">
    <source>
        <dbReference type="ARBA" id="ARBA00022679"/>
    </source>
</evidence>
<evidence type="ECO:0000313" key="6">
    <source>
        <dbReference type="Proteomes" id="UP000054359"/>
    </source>
</evidence>
<accession>A0A087T6K5</accession>
<dbReference type="Pfam" id="PF00370">
    <property type="entry name" value="FGGY_N"/>
    <property type="match status" value="1"/>
</dbReference>
<dbReference type="PANTHER" id="PTHR10196">
    <property type="entry name" value="SUGAR KINASE"/>
    <property type="match status" value="1"/>
</dbReference>
<evidence type="ECO:0000313" key="5">
    <source>
        <dbReference type="EMBL" id="KFM60744.1"/>
    </source>
</evidence>
<organism evidence="5 6">
    <name type="scientific">Stegodyphus mimosarum</name>
    <name type="common">African social velvet spider</name>
    <dbReference type="NCBI Taxonomy" id="407821"/>
    <lineage>
        <taxon>Eukaryota</taxon>
        <taxon>Metazoa</taxon>
        <taxon>Ecdysozoa</taxon>
        <taxon>Arthropoda</taxon>
        <taxon>Chelicerata</taxon>
        <taxon>Arachnida</taxon>
        <taxon>Araneae</taxon>
        <taxon>Araneomorphae</taxon>
        <taxon>Entelegynae</taxon>
        <taxon>Eresoidea</taxon>
        <taxon>Eresidae</taxon>
        <taxon>Stegodyphus</taxon>
    </lineage>
</organism>
<dbReference type="FunFam" id="3.30.420.40:FF:000102">
    <property type="entry name" value="Putative glycerol kinase 5"/>
    <property type="match status" value="1"/>
</dbReference>
<dbReference type="PANTHER" id="PTHR10196:SF68">
    <property type="entry name" value="GLYCEROL KINASE 5-RELATED"/>
    <property type="match status" value="1"/>
</dbReference>
<keyword evidence="2" id="KW-0808">Transferase</keyword>
<name>A0A087T6K5_STEMI</name>
<dbReference type="GO" id="GO:0005739">
    <property type="term" value="C:mitochondrion"/>
    <property type="evidence" value="ECO:0007669"/>
    <property type="project" value="TreeGrafter"/>
</dbReference>
<dbReference type="OMA" id="TFLTWNH"/>
<keyword evidence="6" id="KW-1185">Reference proteome</keyword>
<dbReference type="SUPFAM" id="SSF53067">
    <property type="entry name" value="Actin-like ATPase domain"/>
    <property type="match status" value="2"/>
</dbReference>
<evidence type="ECO:0000259" key="4">
    <source>
        <dbReference type="Pfam" id="PF00370"/>
    </source>
</evidence>